<dbReference type="RefSeq" id="WP_204412963.1">
    <property type="nucleotide sequence ID" value="NZ_JAFBED010000001.1"/>
</dbReference>
<dbReference type="EMBL" id="JAFBED010000001">
    <property type="protein sequence ID" value="MBM7618603.1"/>
    <property type="molecule type" value="Genomic_DNA"/>
</dbReference>
<accession>A0ABS2NVC1</accession>
<name>A0ABS2NVC1_9BACI</name>
<gene>
    <name evidence="2" type="ORF">JOC95_000445</name>
</gene>
<reference evidence="2 3" key="1">
    <citation type="submission" date="2021-01" db="EMBL/GenBank/DDBJ databases">
        <title>Genomic Encyclopedia of Type Strains, Phase IV (KMG-IV): sequencing the most valuable type-strain genomes for metagenomic binning, comparative biology and taxonomic classification.</title>
        <authorList>
            <person name="Goeker M."/>
        </authorList>
    </citation>
    <scope>NUCLEOTIDE SEQUENCE [LARGE SCALE GENOMIC DNA]</scope>
    <source>
        <strain evidence="2 3">DSM 25879</strain>
    </source>
</reference>
<dbReference type="Proteomes" id="UP000737402">
    <property type="component" value="Unassembled WGS sequence"/>
</dbReference>
<keyword evidence="3" id="KW-1185">Reference proteome</keyword>
<comment type="caution">
    <text evidence="2">The sequence shown here is derived from an EMBL/GenBank/DDBJ whole genome shotgun (WGS) entry which is preliminary data.</text>
</comment>
<keyword evidence="1" id="KW-1133">Transmembrane helix</keyword>
<evidence type="ECO:0000313" key="2">
    <source>
        <dbReference type="EMBL" id="MBM7618603.1"/>
    </source>
</evidence>
<evidence type="ECO:0000256" key="1">
    <source>
        <dbReference type="SAM" id="Phobius"/>
    </source>
</evidence>
<keyword evidence="1" id="KW-0812">Transmembrane</keyword>
<sequence>MYFFYAFLVVIVLCIFFAIKKQRPILLSVPVFALAFYVIVEIALVPGSFIDTVKFIFTLQ</sequence>
<feature type="transmembrane region" description="Helical" evidence="1">
    <location>
        <begin position="34"/>
        <end position="57"/>
    </location>
</feature>
<proteinExistence type="predicted"/>
<organism evidence="2 3">
    <name type="scientific">Sutcliffiella tianshenii</name>
    <dbReference type="NCBI Taxonomy" id="1463404"/>
    <lineage>
        <taxon>Bacteria</taxon>
        <taxon>Bacillati</taxon>
        <taxon>Bacillota</taxon>
        <taxon>Bacilli</taxon>
        <taxon>Bacillales</taxon>
        <taxon>Bacillaceae</taxon>
        <taxon>Sutcliffiella</taxon>
    </lineage>
</organism>
<keyword evidence="1" id="KW-0472">Membrane</keyword>
<evidence type="ECO:0000313" key="3">
    <source>
        <dbReference type="Proteomes" id="UP000737402"/>
    </source>
</evidence>
<protein>
    <submittedName>
        <fullName evidence="2">Membrane protein</fullName>
    </submittedName>
</protein>